<dbReference type="EMBL" id="JAIRAU010000005">
    <property type="protein sequence ID" value="MBZ5709222.1"/>
    <property type="molecule type" value="Genomic_DNA"/>
</dbReference>
<evidence type="ECO:0000259" key="6">
    <source>
        <dbReference type="PROSITE" id="PS51918"/>
    </source>
</evidence>
<dbReference type="SFLD" id="SFLDG01065">
    <property type="entry name" value="anaerobic_coproporphyrinogen-I"/>
    <property type="match status" value="1"/>
</dbReference>
<evidence type="ECO:0000256" key="3">
    <source>
        <dbReference type="ARBA" id="ARBA00022723"/>
    </source>
</evidence>
<dbReference type="InterPro" id="IPR007197">
    <property type="entry name" value="rSAM"/>
</dbReference>
<accession>A0ABS7TLX6</accession>
<dbReference type="InterPro" id="IPR013785">
    <property type="entry name" value="Aldolase_TIM"/>
</dbReference>
<dbReference type="SFLD" id="SFLDS00029">
    <property type="entry name" value="Radical_SAM"/>
    <property type="match status" value="1"/>
</dbReference>
<name>A0ABS7TLX6_9BACT</name>
<dbReference type="Proteomes" id="UP001139031">
    <property type="component" value="Unassembled WGS sequence"/>
</dbReference>
<dbReference type="SMART" id="SM00729">
    <property type="entry name" value="Elp3"/>
    <property type="match status" value="1"/>
</dbReference>
<dbReference type="PANTHER" id="PTHR13932">
    <property type="entry name" value="COPROPORPHYRINIGEN III OXIDASE"/>
    <property type="match status" value="1"/>
</dbReference>
<dbReference type="CDD" id="cd01335">
    <property type="entry name" value="Radical_SAM"/>
    <property type="match status" value="1"/>
</dbReference>
<evidence type="ECO:0000313" key="7">
    <source>
        <dbReference type="EMBL" id="MBZ5709222.1"/>
    </source>
</evidence>
<protein>
    <submittedName>
        <fullName evidence="7">Radical SAM protein</fullName>
    </submittedName>
</protein>
<dbReference type="InterPro" id="IPR034505">
    <property type="entry name" value="Coproporphyrinogen-III_oxidase"/>
</dbReference>
<dbReference type="InterPro" id="IPR006638">
    <property type="entry name" value="Elp3/MiaA/NifB-like_rSAM"/>
</dbReference>
<dbReference type="RefSeq" id="WP_224191000.1">
    <property type="nucleotide sequence ID" value="NZ_JAIRAU010000005.1"/>
</dbReference>
<evidence type="ECO:0000256" key="4">
    <source>
        <dbReference type="ARBA" id="ARBA00023004"/>
    </source>
</evidence>
<keyword evidence="3" id="KW-0479">Metal-binding</keyword>
<evidence type="ECO:0000256" key="2">
    <source>
        <dbReference type="ARBA" id="ARBA00022691"/>
    </source>
</evidence>
<reference evidence="7" key="1">
    <citation type="submission" date="2021-08" db="EMBL/GenBank/DDBJ databases">
        <authorList>
            <person name="Stevens D.C."/>
        </authorList>
    </citation>
    <scope>NUCLEOTIDE SEQUENCE</scope>
    <source>
        <strain evidence="7">DSM 53165</strain>
    </source>
</reference>
<keyword evidence="2" id="KW-0949">S-adenosyl-L-methionine</keyword>
<keyword evidence="8" id="KW-1185">Reference proteome</keyword>
<gene>
    <name evidence="7" type="ORF">K7C98_08110</name>
</gene>
<dbReference type="SFLD" id="SFLDG01082">
    <property type="entry name" value="B12-binding_domain_containing"/>
    <property type="match status" value="1"/>
</dbReference>
<dbReference type="SUPFAM" id="SSF102114">
    <property type="entry name" value="Radical SAM enzymes"/>
    <property type="match status" value="1"/>
</dbReference>
<evidence type="ECO:0000313" key="8">
    <source>
        <dbReference type="Proteomes" id="UP001139031"/>
    </source>
</evidence>
<keyword evidence="4" id="KW-0408">Iron</keyword>
<dbReference type="PROSITE" id="PS51918">
    <property type="entry name" value="RADICAL_SAM"/>
    <property type="match status" value="1"/>
</dbReference>
<dbReference type="Gene3D" id="3.20.20.70">
    <property type="entry name" value="Aldolase class I"/>
    <property type="match status" value="1"/>
</dbReference>
<keyword evidence="5" id="KW-0411">Iron-sulfur</keyword>
<evidence type="ECO:0000256" key="5">
    <source>
        <dbReference type="ARBA" id="ARBA00023014"/>
    </source>
</evidence>
<comment type="cofactor">
    <cofactor evidence="1">
        <name>[4Fe-4S] cluster</name>
        <dbReference type="ChEBI" id="CHEBI:49883"/>
    </cofactor>
</comment>
<comment type="caution">
    <text evidence="7">The sequence shown here is derived from an EMBL/GenBank/DDBJ whole genome shotgun (WGS) entry which is preliminary data.</text>
</comment>
<dbReference type="Pfam" id="PF04055">
    <property type="entry name" value="Radical_SAM"/>
    <property type="match status" value="1"/>
</dbReference>
<organism evidence="7 8">
    <name type="scientific">Nannocystis pusilla</name>
    <dbReference type="NCBI Taxonomy" id="889268"/>
    <lineage>
        <taxon>Bacteria</taxon>
        <taxon>Pseudomonadati</taxon>
        <taxon>Myxococcota</taxon>
        <taxon>Polyangia</taxon>
        <taxon>Nannocystales</taxon>
        <taxon>Nannocystaceae</taxon>
        <taxon>Nannocystis</taxon>
    </lineage>
</organism>
<proteinExistence type="predicted"/>
<sequence length="508" mass="56323">MPAAPRVPLEEAEPWHPPPDVARLRADPSFVADGALLYVHVPYCDFFCHYCPLYKTLAPDDYRPSEQARYVDALCKEIAAYARRVAPGRVFRAVYFGGGTPTSLPAPLFRRIMACIRDETNLASDAEITVEGIPTHFARTDCVAELVGLGVNRLSFGAQSFEPTVRKHLGRRDTAEECAAAIERARAAGIEHVNVDMMYGYPGQTLEMFERDVLAVKALGPDSVDFYYQMQIMGTPYRQMIAKARLGSSDAVIPLAGMRARLLDLCSDWLQVTAECFSRTSPVVPRIWSHTFGGESGAAEVIAVGPSSYGQVAGHYYFNHATLGPWQQAIEAGHLPLRGRLALGGRTLALRVLFGSILLGRIPARLAALFPRDLQRRIASWTEEGLLEAVESGHRLSRAGQERFQMLQCACVPPLQAFVMMRTYMMTFEEQRKLLFKDTDLLYARSVAAMVRGSGRTFGGLRGLAYRLLLRLPDRVLEQLVALVRRLVAGPAPDERITLNDRPRASLP</sequence>
<feature type="domain" description="Radical SAM core" evidence="6">
    <location>
        <begin position="29"/>
        <end position="259"/>
    </location>
</feature>
<dbReference type="PANTHER" id="PTHR13932:SF9">
    <property type="entry name" value="COPROPORPHYRINOGEN III OXIDASE"/>
    <property type="match status" value="1"/>
</dbReference>
<evidence type="ECO:0000256" key="1">
    <source>
        <dbReference type="ARBA" id="ARBA00001966"/>
    </source>
</evidence>
<dbReference type="InterPro" id="IPR058240">
    <property type="entry name" value="rSAM_sf"/>
</dbReference>